<comment type="caution">
    <text evidence="1">The sequence shown here is derived from an EMBL/GenBank/DDBJ whole genome shotgun (WGS) entry which is preliminary data.</text>
</comment>
<gene>
    <name evidence="1" type="ORF">ACHAWO_000483</name>
</gene>
<reference evidence="1 2" key="1">
    <citation type="submission" date="2024-10" db="EMBL/GenBank/DDBJ databases">
        <title>Updated reference genomes for cyclostephanoid diatoms.</title>
        <authorList>
            <person name="Roberts W.R."/>
            <person name="Alverson A.J."/>
        </authorList>
    </citation>
    <scope>NUCLEOTIDE SEQUENCE [LARGE SCALE GENOMIC DNA]</scope>
    <source>
        <strain evidence="1 2">AJA010-31</strain>
    </source>
</reference>
<dbReference type="Proteomes" id="UP001530400">
    <property type="component" value="Unassembled WGS sequence"/>
</dbReference>
<evidence type="ECO:0000313" key="1">
    <source>
        <dbReference type="EMBL" id="KAL3787683.1"/>
    </source>
</evidence>
<dbReference type="EMBL" id="JALLPJ020000600">
    <property type="protein sequence ID" value="KAL3787683.1"/>
    <property type="molecule type" value="Genomic_DNA"/>
</dbReference>
<keyword evidence="2" id="KW-1185">Reference proteome</keyword>
<accession>A0ABD3PIY2</accession>
<sequence length="96" mass="10762">MVHSMIETVRGNMEGFTLEEVNRARTARMTVAMMGHPSEDTVRRMVSANTILNCDINSSDLANARAIFGPDRAAIRGKTVRRQPDKVRREFVSIIS</sequence>
<protein>
    <submittedName>
        <fullName evidence="1">Uncharacterized protein</fullName>
    </submittedName>
</protein>
<organism evidence="1 2">
    <name type="scientific">Cyclotella atomus</name>
    <dbReference type="NCBI Taxonomy" id="382360"/>
    <lineage>
        <taxon>Eukaryota</taxon>
        <taxon>Sar</taxon>
        <taxon>Stramenopiles</taxon>
        <taxon>Ochrophyta</taxon>
        <taxon>Bacillariophyta</taxon>
        <taxon>Coscinodiscophyceae</taxon>
        <taxon>Thalassiosirophycidae</taxon>
        <taxon>Stephanodiscales</taxon>
        <taxon>Stephanodiscaceae</taxon>
        <taxon>Cyclotella</taxon>
    </lineage>
</organism>
<name>A0ABD3PIY2_9STRA</name>
<dbReference type="AlphaFoldDB" id="A0ABD3PIY2"/>
<proteinExistence type="predicted"/>
<evidence type="ECO:0000313" key="2">
    <source>
        <dbReference type="Proteomes" id="UP001530400"/>
    </source>
</evidence>